<keyword evidence="2" id="KW-1185">Reference proteome</keyword>
<name>A0A086ZGH6_9BIFI</name>
<accession>A0A086ZGH6</accession>
<dbReference type="OrthoDB" id="9764271at2"/>
<comment type="caution">
    <text evidence="1">The sequence shown here is derived from an EMBL/GenBank/DDBJ whole genome shotgun (WGS) entry which is preliminary data.</text>
</comment>
<organism evidence="1 2">
    <name type="scientific">Bifidobacterium bohemicum DSM 22767</name>
    <dbReference type="NCBI Taxonomy" id="1437606"/>
    <lineage>
        <taxon>Bacteria</taxon>
        <taxon>Bacillati</taxon>
        <taxon>Actinomycetota</taxon>
        <taxon>Actinomycetes</taxon>
        <taxon>Bifidobacteriales</taxon>
        <taxon>Bifidobacteriaceae</taxon>
        <taxon>Bifidobacterium</taxon>
    </lineage>
</organism>
<reference evidence="1 2" key="1">
    <citation type="submission" date="2014-03" db="EMBL/GenBank/DDBJ databases">
        <title>Genomics of Bifidobacteria.</title>
        <authorList>
            <person name="Ventura M."/>
            <person name="Milani C."/>
            <person name="Lugli G.A."/>
        </authorList>
    </citation>
    <scope>NUCLEOTIDE SEQUENCE [LARGE SCALE GENOMIC DNA]</scope>
    <source>
        <strain evidence="1 2">DSM 22767</strain>
    </source>
</reference>
<evidence type="ECO:0000313" key="2">
    <source>
        <dbReference type="Proteomes" id="UP000029096"/>
    </source>
</evidence>
<protein>
    <recommendedName>
        <fullName evidence="3">Hemagglutinin</fullName>
    </recommendedName>
</protein>
<dbReference type="STRING" id="1437606.BBOH_0961"/>
<sequence>MICIGIVAVICAMALVMGLTRLIQWHVEVTEAQRRQEQLTRQYDFNPGQIISDAQFFNADAMNAAEVQAFLDKQNPSCTAANCLKNKTFDTTTMPVSNLCPGEYKGAKAERAGDIITKSARACGISEKVLLTILQKEQHLVSATNPSDFQYKSAMGLSCPDDADCDPQYAGFFRQVYGSARRFKYYQAHEGQYGYHAGTLNYVQYHPNKGCGGSQVYIVNQATAMLYIYTPYQPNTAALKAGGGEGDACSSYGNRNFALIYNGWFGDPRR</sequence>
<dbReference type="eggNOG" id="COG0791">
    <property type="taxonomic scope" value="Bacteria"/>
</dbReference>
<dbReference type="EMBL" id="JGYP01000002">
    <property type="protein sequence ID" value="KFI45626.1"/>
    <property type="molecule type" value="Genomic_DNA"/>
</dbReference>
<gene>
    <name evidence="1" type="ORF">BBOH_0961</name>
</gene>
<proteinExistence type="predicted"/>
<evidence type="ECO:0000313" key="1">
    <source>
        <dbReference type="EMBL" id="KFI45626.1"/>
    </source>
</evidence>
<evidence type="ECO:0008006" key="3">
    <source>
        <dbReference type="Google" id="ProtNLM"/>
    </source>
</evidence>
<dbReference type="Proteomes" id="UP000029096">
    <property type="component" value="Unassembled WGS sequence"/>
</dbReference>
<dbReference type="AlphaFoldDB" id="A0A086ZGH6"/>